<dbReference type="RefSeq" id="WP_014405582.1">
    <property type="nucleotide sequence ID" value="NC_017034.1"/>
</dbReference>
<dbReference type="PANTHER" id="PTHR36697:SF1">
    <property type="entry name" value="S-ADENOSYLMETHIONINE SYNTHASE"/>
    <property type="match status" value="1"/>
</dbReference>
<dbReference type="EC" id="2.5.1.6" evidence="1"/>
<keyword evidence="1" id="KW-0808">Transferase</keyword>
<evidence type="ECO:0000313" key="1">
    <source>
        <dbReference type="EMBL" id="AFC99744.1"/>
    </source>
</evidence>
<accession>H8I5S7</accession>
<dbReference type="Gene3D" id="3.30.300.10">
    <property type="match status" value="1"/>
</dbReference>
<keyword evidence="2" id="KW-1185">Reference proteome</keyword>
<evidence type="ECO:0000313" key="2">
    <source>
        <dbReference type="Proteomes" id="UP000005233"/>
    </source>
</evidence>
<dbReference type="InterPro" id="IPR042544">
    <property type="entry name" value="AdoMet_synthase_3"/>
</dbReference>
<dbReference type="PANTHER" id="PTHR36697">
    <property type="entry name" value="S-ADENOSYLMETHIONINE SYNTHASE"/>
    <property type="match status" value="1"/>
</dbReference>
<dbReference type="Pfam" id="PF01941">
    <property type="entry name" value="AdoMet_Synthase"/>
    <property type="match status" value="1"/>
</dbReference>
<dbReference type="GeneID" id="11971112"/>
<gene>
    <name evidence="1" type="primary">mat</name>
    <name evidence="1" type="ordered locus">Mtc_0989</name>
</gene>
<dbReference type="HOGENOM" id="CLU_057642_0_0_2"/>
<dbReference type="EMBL" id="CP003243">
    <property type="protein sequence ID" value="AFC99744.1"/>
    <property type="molecule type" value="Genomic_DNA"/>
</dbReference>
<dbReference type="Gene3D" id="3.30.300.280">
    <property type="entry name" value="S-adenosylmethionine synthetase, C-terminal domain"/>
    <property type="match status" value="2"/>
</dbReference>
<name>H8I5S7_METCZ</name>
<dbReference type="eggNOG" id="arCOG01678">
    <property type="taxonomic scope" value="Archaea"/>
</dbReference>
<dbReference type="GO" id="GO:0004478">
    <property type="term" value="F:methionine adenosyltransferase activity"/>
    <property type="evidence" value="ECO:0007669"/>
    <property type="project" value="UniProtKB-EC"/>
</dbReference>
<dbReference type="NCBIfam" id="NF003366">
    <property type="entry name" value="PRK04439.1-5"/>
    <property type="match status" value="1"/>
</dbReference>
<reference evidence="1 2" key="1">
    <citation type="journal article" date="2012" name="J. Bacteriol.">
        <title>Complete genome sequence of a thermophilic methanogen, Methanocella conradii HZ254, isolated from Chinese rice field soil.</title>
        <authorList>
            <person name="Lu Z."/>
            <person name="Lu Y."/>
        </authorList>
    </citation>
    <scope>NUCLEOTIDE SEQUENCE [LARGE SCALE GENOMIC DNA]</scope>
    <source>
        <strain evidence="2">DSM 24694 / JCM 17849 / CGMCC 1.5162 / HZ254</strain>
    </source>
</reference>
<dbReference type="STRING" id="1041930.Mtc_0989"/>
<dbReference type="OrthoDB" id="204488at2157"/>
<proteinExistence type="predicted"/>
<sequence>MLIEKIRRPYGACGFEIVEKKGLGHPDTLCDGVSDAVSRSLCRYYMDHFGRIMHHNVDKVLLIGGRSSPRFGGGEVLRPLAVIIGGRATDDVGGAKVPVQDIAREAAEKFLRATLKNIGHDFIVEPRIGVGSAELRGLAGKALANDTSIGIGFAPLSHLEESALRIEPLMRSVRGVGEDVKVMGIRRGGAVHFTLAAAIVSKYVKDREQYEDIKVAIEGEVLRQVATDWDDAAVAVNAADRGEDIYLTVTGTSAEMGDDGETGRGNRFNGLITPGRPMTMEATAGKNPVSHVGKIYNVVADRAAHEIAGLDGVEEAYVYLVSRIGAPLDEPQIKAARIYGDANEKKVEGIVDYWLEQIPVLAEDFIKGKF</sequence>
<dbReference type="InterPro" id="IPR027790">
    <property type="entry name" value="AdoMet_synthase_2_family"/>
</dbReference>
<organism evidence="1 2">
    <name type="scientific">Methanocella conradii (strain DSM 24694 / JCM 17849 / CGMCC 1.5162 / HZ254)</name>
    <dbReference type="NCBI Taxonomy" id="1041930"/>
    <lineage>
        <taxon>Archaea</taxon>
        <taxon>Methanobacteriati</taxon>
        <taxon>Methanobacteriota</taxon>
        <taxon>Stenosarchaea group</taxon>
        <taxon>Methanomicrobia</taxon>
        <taxon>Methanocellales</taxon>
        <taxon>Methanocellaceae</taxon>
        <taxon>Methanocella</taxon>
    </lineage>
</organism>
<dbReference type="AlphaFoldDB" id="H8I5S7"/>
<dbReference type="Proteomes" id="UP000005233">
    <property type="component" value="Chromosome"/>
</dbReference>
<dbReference type="KEGG" id="mez:Mtc_0989"/>
<protein>
    <submittedName>
        <fullName evidence="1">Methionine adenosyltransferase</fullName>
        <ecNumber evidence="1">2.5.1.6</ecNumber>
    </submittedName>
</protein>